<dbReference type="AlphaFoldDB" id="A0AAD7H7P7"/>
<organism evidence="1 2">
    <name type="scientific">Mycena maculata</name>
    <dbReference type="NCBI Taxonomy" id="230809"/>
    <lineage>
        <taxon>Eukaryota</taxon>
        <taxon>Fungi</taxon>
        <taxon>Dikarya</taxon>
        <taxon>Basidiomycota</taxon>
        <taxon>Agaricomycotina</taxon>
        <taxon>Agaricomycetes</taxon>
        <taxon>Agaricomycetidae</taxon>
        <taxon>Agaricales</taxon>
        <taxon>Marasmiineae</taxon>
        <taxon>Mycenaceae</taxon>
        <taxon>Mycena</taxon>
    </lineage>
</organism>
<keyword evidence="2" id="KW-1185">Reference proteome</keyword>
<evidence type="ECO:0000313" key="2">
    <source>
        <dbReference type="Proteomes" id="UP001215280"/>
    </source>
</evidence>
<name>A0AAD7H7P7_9AGAR</name>
<evidence type="ECO:0000313" key="1">
    <source>
        <dbReference type="EMBL" id="KAJ7714049.1"/>
    </source>
</evidence>
<accession>A0AAD7H7P7</accession>
<dbReference type="EMBL" id="JARJLG010000378">
    <property type="protein sequence ID" value="KAJ7714049.1"/>
    <property type="molecule type" value="Genomic_DNA"/>
</dbReference>
<gene>
    <name evidence="1" type="ORF">DFH07DRAFT_974572</name>
</gene>
<reference evidence="1" key="1">
    <citation type="submission" date="2023-03" db="EMBL/GenBank/DDBJ databases">
        <title>Massive genome expansion in bonnet fungi (Mycena s.s.) driven by repeated elements and novel gene families across ecological guilds.</title>
        <authorList>
            <consortium name="Lawrence Berkeley National Laboratory"/>
            <person name="Harder C.B."/>
            <person name="Miyauchi S."/>
            <person name="Viragh M."/>
            <person name="Kuo A."/>
            <person name="Thoen E."/>
            <person name="Andreopoulos B."/>
            <person name="Lu D."/>
            <person name="Skrede I."/>
            <person name="Drula E."/>
            <person name="Henrissat B."/>
            <person name="Morin E."/>
            <person name="Kohler A."/>
            <person name="Barry K."/>
            <person name="LaButti K."/>
            <person name="Morin E."/>
            <person name="Salamov A."/>
            <person name="Lipzen A."/>
            <person name="Mereny Z."/>
            <person name="Hegedus B."/>
            <person name="Baldrian P."/>
            <person name="Stursova M."/>
            <person name="Weitz H."/>
            <person name="Taylor A."/>
            <person name="Grigoriev I.V."/>
            <person name="Nagy L.G."/>
            <person name="Martin F."/>
            <person name="Kauserud H."/>
        </authorList>
    </citation>
    <scope>NUCLEOTIDE SEQUENCE</scope>
    <source>
        <strain evidence="1">CBHHK188m</strain>
    </source>
</reference>
<comment type="caution">
    <text evidence="1">The sequence shown here is derived from an EMBL/GenBank/DDBJ whole genome shotgun (WGS) entry which is preliminary data.</text>
</comment>
<proteinExistence type="predicted"/>
<sequence length="93" mass="10711">MSTKTEPERKEVVYRPLGTAARAIRSIPDFKNLPAVNFQLNSLLGIALSRVIPNLHLAAHTYDCQCNFRQHQDHTGDGESVERRWVYYRNSKL</sequence>
<dbReference type="Proteomes" id="UP001215280">
    <property type="component" value="Unassembled WGS sequence"/>
</dbReference>
<protein>
    <submittedName>
        <fullName evidence="1">Uncharacterized protein</fullName>
    </submittedName>
</protein>